<keyword evidence="4 10" id="KW-1133">Transmembrane helix</keyword>
<sequence>TSAKKKKMNQSVAGVFQVTRLNDFNQPHYAFNASEARLLCLSLGVHIASKAQVETALTRGFETCRFGWIDEYLAVIPRIRALINCGKNQTGLVPWRASVKKKFDVFCFNESGFKKLFTAQQLNITISLISIYIYIYILFSFKVLVFRSCCFCYFSEQHKKYSLMDCQVRSNPEFTHMCCPLEEKKTKVEHIVQLFVNKCVCVAFFSSNLTQNCLSGQT</sequence>
<evidence type="ECO:0000256" key="10">
    <source>
        <dbReference type="SAM" id="Phobius"/>
    </source>
</evidence>
<keyword evidence="13" id="KW-1185">Reference proteome</keyword>
<evidence type="ECO:0000256" key="9">
    <source>
        <dbReference type="PROSITE-ProRule" id="PRU00323"/>
    </source>
</evidence>
<evidence type="ECO:0000256" key="7">
    <source>
        <dbReference type="ARBA" id="ARBA00023170"/>
    </source>
</evidence>
<keyword evidence="8" id="KW-0325">Glycoprotein</keyword>
<dbReference type="GO" id="GO:0005540">
    <property type="term" value="F:hyaluronic acid binding"/>
    <property type="evidence" value="ECO:0007669"/>
    <property type="project" value="InterPro"/>
</dbReference>
<keyword evidence="6 9" id="KW-1015">Disulfide bond</keyword>
<dbReference type="Proteomes" id="UP000694680">
    <property type="component" value="Chromosome 3"/>
</dbReference>
<keyword evidence="3" id="KW-0732">Signal</keyword>
<dbReference type="GO" id="GO:0007155">
    <property type="term" value="P:cell adhesion"/>
    <property type="evidence" value="ECO:0007669"/>
    <property type="project" value="InterPro"/>
</dbReference>
<dbReference type="Gene3D" id="3.10.100.10">
    <property type="entry name" value="Mannose-Binding Protein A, subunit A"/>
    <property type="match status" value="1"/>
</dbReference>
<dbReference type="SUPFAM" id="SSF56436">
    <property type="entry name" value="C-type lectin-like"/>
    <property type="match status" value="1"/>
</dbReference>
<keyword evidence="7" id="KW-0675">Receptor</keyword>
<keyword evidence="5 10" id="KW-0472">Membrane</keyword>
<comment type="subcellular location">
    <subcellularLocation>
        <location evidence="1">Membrane</location>
        <topology evidence="1">Single-pass membrane protein</topology>
    </subcellularLocation>
</comment>
<dbReference type="Ensembl" id="ENSGWIT00000039381.1">
    <property type="protein sequence ID" value="ENSGWIP00000036122.1"/>
    <property type="gene ID" value="ENSGWIG00000018649.1"/>
</dbReference>
<protein>
    <recommendedName>
        <fullName evidence="11">Link domain-containing protein</fullName>
    </recommendedName>
</protein>
<feature type="domain" description="Link" evidence="11">
    <location>
        <begin position="14"/>
        <end position="109"/>
    </location>
</feature>
<dbReference type="InterPro" id="IPR000538">
    <property type="entry name" value="Link_dom"/>
</dbReference>
<dbReference type="Pfam" id="PF00193">
    <property type="entry name" value="Xlink"/>
    <property type="match status" value="1"/>
</dbReference>
<evidence type="ECO:0000256" key="1">
    <source>
        <dbReference type="ARBA" id="ARBA00004167"/>
    </source>
</evidence>
<feature type="transmembrane region" description="Helical" evidence="10">
    <location>
        <begin position="122"/>
        <end position="145"/>
    </location>
</feature>
<evidence type="ECO:0000259" key="11">
    <source>
        <dbReference type="PROSITE" id="PS50963"/>
    </source>
</evidence>
<accession>A0A8C5GVV9</accession>
<dbReference type="PANTHER" id="PTHR10225:SF2">
    <property type="entry name" value="LYMPHATIC VESSEL ENDOTHELIAL HYALURONIC ACID RECEPTOR 1"/>
    <property type="match status" value="1"/>
</dbReference>
<comment type="caution">
    <text evidence="9">Lacks conserved residue(s) required for the propagation of feature annotation.</text>
</comment>
<gene>
    <name evidence="12" type="primary">lyve1a</name>
</gene>
<name>A0A8C5GVV9_GOUWI</name>
<evidence type="ECO:0000256" key="6">
    <source>
        <dbReference type="ARBA" id="ARBA00023157"/>
    </source>
</evidence>
<organism evidence="12 13">
    <name type="scientific">Gouania willdenowi</name>
    <name type="common">Blunt-snouted clingfish</name>
    <name type="synonym">Lepadogaster willdenowi</name>
    <dbReference type="NCBI Taxonomy" id="441366"/>
    <lineage>
        <taxon>Eukaryota</taxon>
        <taxon>Metazoa</taxon>
        <taxon>Chordata</taxon>
        <taxon>Craniata</taxon>
        <taxon>Vertebrata</taxon>
        <taxon>Euteleostomi</taxon>
        <taxon>Actinopterygii</taxon>
        <taxon>Neopterygii</taxon>
        <taxon>Teleostei</taxon>
        <taxon>Neoteleostei</taxon>
        <taxon>Acanthomorphata</taxon>
        <taxon>Ovalentaria</taxon>
        <taxon>Blenniimorphae</taxon>
        <taxon>Blenniiformes</taxon>
        <taxon>Gobiesocoidei</taxon>
        <taxon>Gobiesocidae</taxon>
        <taxon>Gobiesocinae</taxon>
        <taxon>Gouania</taxon>
    </lineage>
</organism>
<keyword evidence="2 10" id="KW-0812">Transmembrane</keyword>
<evidence type="ECO:0000256" key="3">
    <source>
        <dbReference type="ARBA" id="ARBA00022729"/>
    </source>
</evidence>
<dbReference type="GO" id="GO:0004888">
    <property type="term" value="F:transmembrane signaling receptor activity"/>
    <property type="evidence" value="ECO:0007669"/>
    <property type="project" value="TreeGrafter"/>
</dbReference>
<evidence type="ECO:0000256" key="2">
    <source>
        <dbReference type="ARBA" id="ARBA00022692"/>
    </source>
</evidence>
<evidence type="ECO:0000256" key="8">
    <source>
        <dbReference type="ARBA" id="ARBA00023180"/>
    </source>
</evidence>
<dbReference type="InterPro" id="IPR016187">
    <property type="entry name" value="CTDL_fold"/>
</dbReference>
<reference evidence="12" key="1">
    <citation type="submission" date="2020-06" db="EMBL/GenBank/DDBJ databases">
        <authorList>
            <consortium name="Wellcome Sanger Institute Data Sharing"/>
        </authorList>
    </citation>
    <scope>NUCLEOTIDE SEQUENCE [LARGE SCALE GENOMIC DNA]</scope>
</reference>
<dbReference type="InterPro" id="IPR043210">
    <property type="entry name" value="CD44_antigen-like"/>
</dbReference>
<dbReference type="GO" id="GO:0005886">
    <property type="term" value="C:plasma membrane"/>
    <property type="evidence" value="ECO:0007669"/>
    <property type="project" value="TreeGrafter"/>
</dbReference>
<dbReference type="PROSITE" id="PS50963">
    <property type="entry name" value="LINK_2"/>
    <property type="match status" value="1"/>
</dbReference>
<evidence type="ECO:0000313" key="12">
    <source>
        <dbReference type="Ensembl" id="ENSGWIP00000036122.1"/>
    </source>
</evidence>
<reference evidence="12" key="3">
    <citation type="submission" date="2025-09" db="UniProtKB">
        <authorList>
            <consortium name="Ensembl"/>
        </authorList>
    </citation>
    <scope>IDENTIFICATION</scope>
</reference>
<dbReference type="PROSITE" id="PS01241">
    <property type="entry name" value="LINK_1"/>
    <property type="match status" value="1"/>
</dbReference>
<proteinExistence type="predicted"/>
<feature type="disulfide bond" evidence="9">
    <location>
        <begin position="64"/>
        <end position="85"/>
    </location>
</feature>
<dbReference type="PRINTS" id="PR01265">
    <property type="entry name" value="LINKMODULE"/>
</dbReference>
<dbReference type="AlphaFoldDB" id="A0A8C5GVV9"/>
<evidence type="ECO:0000313" key="13">
    <source>
        <dbReference type="Proteomes" id="UP000694680"/>
    </source>
</evidence>
<dbReference type="InterPro" id="IPR016186">
    <property type="entry name" value="C-type_lectin-like/link_sf"/>
</dbReference>
<reference evidence="12" key="2">
    <citation type="submission" date="2025-08" db="UniProtKB">
        <authorList>
            <consortium name="Ensembl"/>
        </authorList>
    </citation>
    <scope>IDENTIFICATION</scope>
</reference>
<evidence type="ECO:0000256" key="4">
    <source>
        <dbReference type="ARBA" id="ARBA00022989"/>
    </source>
</evidence>
<evidence type="ECO:0000256" key="5">
    <source>
        <dbReference type="ARBA" id="ARBA00023136"/>
    </source>
</evidence>
<dbReference type="PANTHER" id="PTHR10225">
    <property type="entry name" value="HYALURONAN RECEPTOR"/>
    <property type="match status" value="1"/>
</dbReference>
<dbReference type="SMART" id="SM00445">
    <property type="entry name" value="LINK"/>
    <property type="match status" value="1"/>
</dbReference>